<proteinExistence type="predicted"/>
<reference evidence="1" key="1">
    <citation type="submission" date="2019-09" db="EMBL/GenBank/DDBJ databases">
        <authorList>
            <person name="Rodrigo-Torres L."/>
            <person name="Arahal R. D."/>
            <person name="Lucena T."/>
        </authorList>
    </citation>
    <scope>NUCLEOTIDE SEQUENCE</scope>
    <source>
        <strain evidence="1">ISS653</strain>
    </source>
</reference>
<organism evidence="1 2">
    <name type="scientific">Mesonia oceanica</name>
    <dbReference type="NCBI Taxonomy" id="2687242"/>
    <lineage>
        <taxon>Bacteria</taxon>
        <taxon>Pseudomonadati</taxon>
        <taxon>Bacteroidota</taxon>
        <taxon>Flavobacteriia</taxon>
        <taxon>Flavobacteriales</taxon>
        <taxon>Flavobacteriaceae</taxon>
        <taxon>Mesonia</taxon>
    </lineage>
</organism>
<dbReference type="Proteomes" id="UP000356253">
    <property type="component" value="Unassembled WGS sequence"/>
</dbReference>
<protein>
    <submittedName>
        <fullName evidence="1">Uncharacterized protein</fullName>
    </submittedName>
</protein>
<comment type="caution">
    <text evidence="1">The sequence shown here is derived from an EMBL/GenBank/DDBJ whole genome shotgun (WGS) entry which is preliminary data.</text>
</comment>
<sequence>MGHFHIDCLRVLLVLIGGRVGYGNTRLVIGLARIVAETEIRRHRATKDLLFLHGQVEHLHRVGLPAIVLVAQLQSGRVGKLGEAVHVKGETVVTRKEKAIDAARLRICQTHIDHLAVELVGVMGGHRYGTGAGNGTPFTGMVGDLQIGRIGIPEDVILVLGKVEHPDPVVIIAITDVKVFQLPLDLRGGYRHQFKRTHRITARLIVLRTYIDRLAVVVHRGVTGFVLDRINTKFRVGKGRMVGDAYSVLPVKDAIGRCRKVEGHHPVVVLVALLDRRKLLGYAWIGRHRKG</sequence>
<evidence type="ECO:0000313" key="1">
    <source>
        <dbReference type="EMBL" id="VVV02573.1"/>
    </source>
</evidence>
<evidence type="ECO:0000313" key="2">
    <source>
        <dbReference type="Proteomes" id="UP000356253"/>
    </source>
</evidence>
<gene>
    <name evidence="1" type="ORF">FVB9532_03880</name>
</gene>
<dbReference type="EMBL" id="CABVMM010000031">
    <property type="protein sequence ID" value="VVV02573.1"/>
    <property type="molecule type" value="Genomic_DNA"/>
</dbReference>
<name>A0AC61YE35_9FLAO</name>
<keyword evidence="2" id="KW-1185">Reference proteome</keyword>
<accession>A0AC61YE35</accession>